<gene>
    <name evidence="1" type="ORF">E0702_18025</name>
</gene>
<evidence type="ECO:0000313" key="2">
    <source>
        <dbReference type="Proteomes" id="UP000294823"/>
    </source>
</evidence>
<dbReference type="EMBL" id="SLTR01000619">
    <property type="protein sequence ID" value="TDA78272.1"/>
    <property type="molecule type" value="Genomic_DNA"/>
</dbReference>
<name>A0ABY2D246_9GAMM</name>
<accession>A0ABY2D246</accession>
<feature type="non-terminal residue" evidence="1">
    <location>
        <position position="74"/>
    </location>
</feature>
<keyword evidence="2" id="KW-1185">Reference proteome</keyword>
<evidence type="ECO:0000313" key="1">
    <source>
        <dbReference type="EMBL" id="TDA78272.1"/>
    </source>
</evidence>
<comment type="caution">
    <text evidence="1">The sequence shown here is derived from an EMBL/GenBank/DDBJ whole genome shotgun (WGS) entry which is preliminary data.</text>
</comment>
<reference evidence="1 2" key="1">
    <citation type="submission" date="2019-03" db="EMBL/GenBank/DDBJ databases">
        <title>Halomonas marinisediminis sp. nov., a moderately halophilic bacterium isolated from the Bohai Gulf.</title>
        <authorList>
            <person name="Ji X."/>
        </authorList>
    </citation>
    <scope>NUCLEOTIDE SEQUENCE [LARGE SCALE GENOMIC DNA]</scope>
    <source>
        <strain evidence="1 2">204</strain>
    </source>
</reference>
<protein>
    <submittedName>
        <fullName evidence="1">Uncharacterized protein</fullName>
    </submittedName>
</protein>
<sequence length="74" mass="8369">MNGETFPLANVSINDFYINNIKQGNLYLTAQGDNSIEQYQIAARLTNDRFDVFVADGEVDFSVEQPTILANYNF</sequence>
<organism evidence="1 2">
    <name type="scientific">Halomonas marinisediminis</name>
    <dbReference type="NCBI Taxonomy" id="2546095"/>
    <lineage>
        <taxon>Bacteria</taxon>
        <taxon>Pseudomonadati</taxon>
        <taxon>Pseudomonadota</taxon>
        <taxon>Gammaproteobacteria</taxon>
        <taxon>Oceanospirillales</taxon>
        <taxon>Halomonadaceae</taxon>
        <taxon>Halomonas</taxon>
    </lineage>
</organism>
<proteinExistence type="predicted"/>
<dbReference type="Proteomes" id="UP000294823">
    <property type="component" value="Unassembled WGS sequence"/>
</dbReference>